<dbReference type="EMBL" id="LFND01000001">
    <property type="protein sequence ID" value="KMQ66483.1"/>
    <property type="molecule type" value="Genomic_DNA"/>
</dbReference>
<organism evidence="2 3">
    <name type="scientific">Chryseobacterium angstadtii</name>
    <dbReference type="NCBI Taxonomy" id="558151"/>
    <lineage>
        <taxon>Bacteria</taxon>
        <taxon>Pseudomonadati</taxon>
        <taxon>Bacteroidota</taxon>
        <taxon>Flavobacteriia</taxon>
        <taxon>Flavobacteriales</taxon>
        <taxon>Weeksellaceae</taxon>
        <taxon>Chryseobacterium group</taxon>
        <taxon>Chryseobacterium</taxon>
    </lineage>
</organism>
<dbReference type="OrthoDB" id="1232536at2"/>
<dbReference type="RefSeq" id="WP_048505083.1">
    <property type="nucleotide sequence ID" value="NZ_LFND01000001.1"/>
</dbReference>
<evidence type="ECO:0000313" key="3">
    <source>
        <dbReference type="Proteomes" id="UP000036261"/>
    </source>
</evidence>
<sequence>MGYETFANPKGGYSEPLNAAPTYQTTPQPKPMIPPPRGTEGEFVEKKVYEGVGKFHGNHFRGYFSYIANPSHSQIVAMNKYLFDNFCAVFALANVTKATLGKYKFKSKSTVEFQMGGTITLLEKFPQLEFIGGLIHSDWISIEKSADSLSFYGSTLKREWIHKQERELFSDLGKIAAALNIIDVKKAFEIVQNLIEANQHHFLAGRRSWAVGFDRSVNLWFIETVAFERSSVCEYSLLDKYGNLRQMIMDIWIYQINNYFRVLKNTTGIMAHITGFPAKVNGKVISEYADYNYSKNVLYKIIEEKSAPVLLNTPWYSKCLSRHPGLTKDL</sequence>
<evidence type="ECO:0000313" key="2">
    <source>
        <dbReference type="EMBL" id="KMQ66483.1"/>
    </source>
</evidence>
<dbReference type="AlphaFoldDB" id="A0A0J7IJF0"/>
<reference evidence="2 3" key="1">
    <citation type="journal article" date="2013" name="Int. J. Syst. Evol. Microbiol.">
        <title>Chryseobacterium angstadtii sp. nov., isolated from a newt tank.</title>
        <authorList>
            <person name="Kirk K.E."/>
            <person name="Hoffman J.A."/>
            <person name="Smith K.A."/>
            <person name="Strahan B.L."/>
            <person name="Failor K.C."/>
            <person name="Krebs J.E."/>
            <person name="Gale A.N."/>
            <person name="Do T.D."/>
            <person name="Sontag T.C."/>
            <person name="Batties A.M."/>
            <person name="Mistiszyn K."/>
            <person name="Newman J.D."/>
        </authorList>
    </citation>
    <scope>NUCLEOTIDE SEQUENCE [LARGE SCALE GENOMIC DNA]</scope>
    <source>
        <strain evidence="2 3">KM</strain>
    </source>
</reference>
<gene>
    <name evidence="2" type="ORF">ACM46_02820</name>
</gene>
<accession>A0A0J7IJF0</accession>
<comment type="caution">
    <text evidence="2">The sequence shown here is derived from an EMBL/GenBank/DDBJ whole genome shotgun (WGS) entry which is preliminary data.</text>
</comment>
<feature type="region of interest" description="Disordered" evidence="1">
    <location>
        <begin position="1"/>
        <end position="36"/>
    </location>
</feature>
<name>A0A0J7IJF0_9FLAO</name>
<keyword evidence="3" id="KW-1185">Reference proteome</keyword>
<dbReference type="Proteomes" id="UP000036261">
    <property type="component" value="Unassembled WGS sequence"/>
</dbReference>
<protein>
    <submittedName>
        <fullName evidence="2">Uncharacterized protein</fullName>
    </submittedName>
</protein>
<evidence type="ECO:0000256" key="1">
    <source>
        <dbReference type="SAM" id="MobiDB-lite"/>
    </source>
</evidence>
<proteinExistence type="predicted"/>
<dbReference type="PATRIC" id="fig|558151.6.peg.589"/>